<feature type="domain" description="Alphavirus-like MT" evidence="7">
    <location>
        <begin position="64"/>
        <end position="278"/>
    </location>
</feature>
<keyword evidence="5" id="KW-0378">Hydrolase</keyword>
<name>A0A9E8AE16_9VIRU</name>
<proteinExistence type="predicted"/>
<evidence type="ECO:0000256" key="1">
    <source>
        <dbReference type="ARBA" id="ARBA00022484"/>
    </source>
</evidence>
<keyword evidence="2" id="KW-0808">Transferase</keyword>
<dbReference type="Pfam" id="PF00978">
    <property type="entry name" value="RdRP_2"/>
    <property type="match status" value="1"/>
</dbReference>
<evidence type="ECO:0000313" key="8">
    <source>
        <dbReference type="EMBL" id="UZA97541.1"/>
    </source>
</evidence>
<protein>
    <submittedName>
        <fullName evidence="8">RNA-dependent RNA polymerase</fullName>
    </submittedName>
</protein>
<evidence type="ECO:0000256" key="2">
    <source>
        <dbReference type="ARBA" id="ARBA00022679"/>
    </source>
</evidence>
<keyword evidence="6" id="KW-0067">ATP-binding</keyword>
<reference evidence="8" key="1">
    <citation type="submission" date="2021-10" db="EMBL/GenBank/DDBJ databases">
        <authorList>
            <person name="Liu C."/>
            <person name="Xu Z."/>
            <person name="Bian Y."/>
            <person name="Guo M."/>
        </authorList>
    </citation>
    <scope>NUCLEOTIDE SEQUENCE</scope>
    <source>
        <strain evidence="8">LED2-5</strain>
    </source>
</reference>
<dbReference type="Gene3D" id="3.40.50.300">
    <property type="entry name" value="P-loop containing nucleotide triphosphate hydrolases"/>
    <property type="match status" value="1"/>
</dbReference>
<dbReference type="SUPFAM" id="SSF56672">
    <property type="entry name" value="DNA/RNA polymerases"/>
    <property type="match status" value="1"/>
</dbReference>
<keyword evidence="3" id="KW-0548">Nucleotidyltransferase</keyword>
<dbReference type="GO" id="GO:0008174">
    <property type="term" value="F:mRNA methyltransferase activity"/>
    <property type="evidence" value="ECO:0007669"/>
    <property type="project" value="UniProtKB-UniRule"/>
</dbReference>
<dbReference type="GO" id="GO:0016787">
    <property type="term" value="F:hydrolase activity"/>
    <property type="evidence" value="ECO:0007669"/>
    <property type="project" value="UniProtKB-KW"/>
</dbReference>
<evidence type="ECO:0000256" key="3">
    <source>
        <dbReference type="ARBA" id="ARBA00022695"/>
    </source>
</evidence>
<dbReference type="EMBL" id="OK636209">
    <property type="protein sequence ID" value="UZA97541.1"/>
    <property type="molecule type" value="Genomic_RNA"/>
</dbReference>
<dbReference type="GO" id="GO:0006396">
    <property type="term" value="P:RNA processing"/>
    <property type="evidence" value="ECO:0007669"/>
    <property type="project" value="InterPro"/>
</dbReference>
<dbReference type="GO" id="GO:0006351">
    <property type="term" value="P:DNA-templated transcription"/>
    <property type="evidence" value="ECO:0007669"/>
    <property type="project" value="InterPro"/>
</dbReference>
<keyword evidence="1 8" id="KW-0696">RNA-directed RNA polymerase</keyword>
<dbReference type="InterPro" id="IPR001788">
    <property type="entry name" value="RNA-dep_RNA_pol_alsuvir"/>
</dbReference>
<evidence type="ECO:0000259" key="7">
    <source>
        <dbReference type="PROSITE" id="PS51743"/>
    </source>
</evidence>
<sequence>MEVPSIQGFLDKAAVIGFEEHLRTTVTQNFKDLLAGTLKVVANLLPAERQAVVEMMPCPVVFATPVKPTIQPHPVLAAVRGSVRSIVESDISRHSKVTTMFCGATAREITNGLTNPYWYHSVYDSEAKDVQRTMNPLINAISDNFGKVCKYYKVPDMDLDLDDEATVNAYTQMMGADGKVGFRMEYAGDVKVERLVWMDSAYNMNWSSFEAAFRSTGANSAKLLMFMPPELVASECPEDPHYRLQRYFAGGVERARLVDRFGHANGYDHVLSDWSTLLREPAYAGKEFNLVSEIESRVGPYMVINITKTMKGGIITRDLTLFKQRYVKVLDVRSLIRSRRDWGERFVSALEPSDYFLVPRSEYQQVYTYVASLDRKTPDLEVLNSFVRKRSGGAALIDKSLTKAWESEQEYHSALCAAVLVKVRLDQGEFDEGVALVGEADASAFIRKLQAFVSVALAPISLLVGLFRKVGAVDFLVVDHFPVLEQTVVLKDRAFKATHKLSFRNPNKAMEMPEQGETCAMCLEFPELRLGDNRSLQHWTCPGPEFAEVEHTFHLSTEEIEKFRLEQLSPKDDDPEGIVAVKKAAKAKCPRSGFSFTTRVRTVQGAFGTGKSHFVKGIVNLDDAVLAPFSELRKDYDKDSAGNPIFFKTNHRAISDMEARRRFFVDEFGSMTYEFLAVAAYLGQPELVYLIGDLKQTKVLASEGILISDRVPCKNAHTLIKNFRNTTGTIAWANEHFGYNLEPAGPEFNQEGDCYVFEEDSGLSEEELGQCYRVSPDRLTVDIEESDNTARAMQGKTLDRMRLVLSPASMNTFSVGCVRLVAVTRTRAPVIISCAPDLDRAEVVALMARVEHQPRKARTPTLHDRLEYTVATRLYHVLVGLSQKNQARVKAVMEFNRAVLAEEFRADMDALRLKQLSITEETDLVELHKQFEPDYRRNHRPRSTASAVPMRPVNWMMARTLQLRQELPIVPPAFYEDVEDRTREDWDWHDQYKLNVRREQVRAVRDARVVLDPVEVFSSFGPMERQLELDLAVAFINDPGKRLNLPVHRVPLSDATGVVDEGVSTWRSVKGKHADLKVKADRTGFFETARKYMPVHDLVKVSQAGPVLDVANAVFRSSKDSFLSAPDMDPHSWNEGMALNRITKMPGTVFTAKITGDITTRTNANGNLKKMVSVYKMGTGNALSYDNGHPTQELHTAAARYAVPQKAFKLGEEGNRLASEIARLGFEACIDRGRLAAAWNDMDAANVLEGFMKKIRQAGYAANWTEDVDPQEPVLRFHPKAQQKVKEAPMTFAATFKAPQGISATPKEFNTLMGAAARFISEVINASLKDEFVWNNGKTTEEAASRYTAAALKVPVDDNVTLDVVEMDKEQNAFTHMINRRFDELIGVSREFLDIYYGMYEHYKLVGMEFTASLRWVKPSGAPWTLKGNSFLEFLLANYMIVGEGPQAVFFQGDDLSRTQANMRVDVVRKSLVERYCAFQMSMVFSKEAAFCGFVYAHGILVPNIRRKLNKIIAAPIRSREHFYEYQAGIRDWLKDINFGDRLGTVLTVNAQQLGQDVNMVESWLDCIDSVAHASWDQWSSFARKVDLNIDYLDAAGGMQSVW</sequence>
<gene>
    <name evidence="8" type="primary">RdRp</name>
</gene>
<keyword evidence="4" id="KW-0547">Nucleotide-binding</keyword>
<dbReference type="GO" id="GO:0003723">
    <property type="term" value="F:RNA binding"/>
    <property type="evidence" value="ECO:0007669"/>
    <property type="project" value="InterPro"/>
</dbReference>
<evidence type="ECO:0000256" key="5">
    <source>
        <dbReference type="ARBA" id="ARBA00022801"/>
    </source>
</evidence>
<dbReference type="PROSITE" id="PS51743">
    <property type="entry name" value="ALPHAVIRUS_MT"/>
    <property type="match status" value="1"/>
</dbReference>
<accession>A0A9E8AE16</accession>
<organism evidence="8">
    <name type="scientific">Lentinula edodes beny-like virus 1-Hunong-1</name>
    <dbReference type="NCBI Taxonomy" id="2992849"/>
    <lineage>
        <taxon>Viruses</taxon>
        <taxon>Riboviria</taxon>
        <taxon>Orthornavirae</taxon>
        <taxon>Kitrinoviricota</taxon>
        <taxon>Alsuviricetes</taxon>
        <taxon>Hepelivirales</taxon>
        <taxon>Benyviridae</taxon>
    </lineage>
</organism>
<evidence type="ECO:0000256" key="4">
    <source>
        <dbReference type="ARBA" id="ARBA00022741"/>
    </source>
</evidence>
<dbReference type="InterPro" id="IPR043502">
    <property type="entry name" value="DNA/RNA_pol_sf"/>
</dbReference>
<dbReference type="InterPro" id="IPR027351">
    <property type="entry name" value="(+)RNA_virus_helicase_core_dom"/>
</dbReference>
<dbReference type="InterPro" id="IPR027417">
    <property type="entry name" value="P-loop_NTPase"/>
</dbReference>
<evidence type="ECO:0000256" key="6">
    <source>
        <dbReference type="ARBA" id="ARBA00022840"/>
    </source>
</evidence>
<dbReference type="GO" id="GO:0003968">
    <property type="term" value="F:RNA-directed RNA polymerase activity"/>
    <property type="evidence" value="ECO:0007669"/>
    <property type="project" value="UniProtKB-KW"/>
</dbReference>
<dbReference type="Pfam" id="PF01443">
    <property type="entry name" value="Viral_helicase1"/>
    <property type="match status" value="1"/>
</dbReference>
<dbReference type="InterPro" id="IPR002588">
    <property type="entry name" value="Alphavirus-like_MT_dom"/>
</dbReference>
<dbReference type="GO" id="GO:0005524">
    <property type="term" value="F:ATP binding"/>
    <property type="evidence" value="ECO:0007669"/>
    <property type="project" value="UniProtKB-KW"/>
</dbReference>
<dbReference type="GO" id="GO:0016556">
    <property type="term" value="P:mRNA modification"/>
    <property type="evidence" value="ECO:0007669"/>
    <property type="project" value="InterPro"/>
</dbReference>